<proteinExistence type="predicted"/>
<dbReference type="AlphaFoldDB" id="A0A225E1K0"/>
<organism evidence="1 2">
    <name type="scientific">Fimbriiglobus ruber</name>
    <dbReference type="NCBI Taxonomy" id="1908690"/>
    <lineage>
        <taxon>Bacteria</taxon>
        <taxon>Pseudomonadati</taxon>
        <taxon>Planctomycetota</taxon>
        <taxon>Planctomycetia</taxon>
        <taxon>Gemmatales</taxon>
        <taxon>Gemmataceae</taxon>
        <taxon>Fimbriiglobus</taxon>
    </lineage>
</organism>
<dbReference type="Proteomes" id="UP000214646">
    <property type="component" value="Unassembled WGS sequence"/>
</dbReference>
<evidence type="ECO:0000313" key="2">
    <source>
        <dbReference type="Proteomes" id="UP000214646"/>
    </source>
</evidence>
<evidence type="ECO:0000313" key="1">
    <source>
        <dbReference type="EMBL" id="OWK47083.1"/>
    </source>
</evidence>
<keyword evidence="2" id="KW-1185">Reference proteome</keyword>
<name>A0A225E1K0_9BACT</name>
<accession>A0A225E1K0</accession>
<reference evidence="2" key="1">
    <citation type="submission" date="2017-06" db="EMBL/GenBank/DDBJ databases">
        <title>Genome analysis of Fimbriiglobus ruber SP5, the first member of the order Planctomycetales with confirmed chitinolytic capability.</title>
        <authorList>
            <person name="Ravin N.V."/>
            <person name="Rakitin A.L."/>
            <person name="Ivanova A.A."/>
            <person name="Beletsky A.V."/>
            <person name="Kulichevskaya I.S."/>
            <person name="Mardanov A.V."/>
            <person name="Dedysh S.N."/>
        </authorList>
    </citation>
    <scope>NUCLEOTIDE SEQUENCE [LARGE SCALE GENOMIC DNA]</scope>
    <source>
        <strain evidence="2">SP5</strain>
    </source>
</reference>
<protein>
    <submittedName>
        <fullName evidence="1">Uncharacterized protein</fullName>
    </submittedName>
</protein>
<dbReference type="EMBL" id="NIDE01000001">
    <property type="protein sequence ID" value="OWK47083.1"/>
    <property type="molecule type" value="Genomic_DNA"/>
</dbReference>
<comment type="caution">
    <text evidence="1">The sequence shown here is derived from an EMBL/GenBank/DDBJ whole genome shotgun (WGS) entry which is preliminary data.</text>
</comment>
<sequence length="40" mass="4512">MHFIRRKWSAVMAVLGENGFAPEVKDTKTIAGPQHERESS</sequence>
<gene>
    <name evidence="1" type="ORF">FRUB_00782</name>
</gene>